<evidence type="ECO:0000313" key="3">
    <source>
        <dbReference type="Proteomes" id="UP001279734"/>
    </source>
</evidence>
<evidence type="ECO:0000313" key="2">
    <source>
        <dbReference type="EMBL" id="GMH01456.1"/>
    </source>
</evidence>
<keyword evidence="1" id="KW-0175">Coiled coil</keyword>
<proteinExistence type="predicted"/>
<organism evidence="2 3">
    <name type="scientific">Nepenthes gracilis</name>
    <name type="common">Slender pitcher plant</name>
    <dbReference type="NCBI Taxonomy" id="150966"/>
    <lineage>
        <taxon>Eukaryota</taxon>
        <taxon>Viridiplantae</taxon>
        <taxon>Streptophyta</taxon>
        <taxon>Embryophyta</taxon>
        <taxon>Tracheophyta</taxon>
        <taxon>Spermatophyta</taxon>
        <taxon>Magnoliopsida</taxon>
        <taxon>eudicotyledons</taxon>
        <taxon>Gunneridae</taxon>
        <taxon>Pentapetalae</taxon>
        <taxon>Caryophyllales</taxon>
        <taxon>Nepenthaceae</taxon>
        <taxon>Nepenthes</taxon>
    </lineage>
</organism>
<reference evidence="2" key="1">
    <citation type="submission" date="2023-05" db="EMBL/GenBank/DDBJ databases">
        <title>Nepenthes gracilis genome sequencing.</title>
        <authorList>
            <person name="Fukushima K."/>
        </authorList>
    </citation>
    <scope>NUCLEOTIDE SEQUENCE</scope>
    <source>
        <strain evidence="2">SING2019-196</strain>
    </source>
</reference>
<evidence type="ECO:0000256" key="1">
    <source>
        <dbReference type="SAM" id="Coils"/>
    </source>
</evidence>
<name>A0AAD3XDN8_NEPGR</name>
<dbReference type="Proteomes" id="UP001279734">
    <property type="component" value="Unassembled WGS sequence"/>
</dbReference>
<protein>
    <submittedName>
        <fullName evidence="2">Uncharacterized protein</fullName>
    </submittedName>
</protein>
<dbReference type="EMBL" id="BSYO01000003">
    <property type="protein sequence ID" value="GMH01456.1"/>
    <property type="molecule type" value="Genomic_DNA"/>
</dbReference>
<keyword evidence="3" id="KW-1185">Reference proteome</keyword>
<gene>
    <name evidence="2" type="ORF">Nepgr_003295</name>
</gene>
<comment type="caution">
    <text evidence="2">The sequence shown here is derived from an EMBL/GenBank/DDBJ whole genome shotgun (WGS) entry which is preliminary data.</text>
</comment>
<dbReference type="AlphaFoldDB" id="A0AAD3XDN8"/>
<feature type="coiled-coil region" evidence="1">
    <location>
        <begin position="120"/>
        <end position="154"/>
    </location>
</feature>
<accession>A0AAD3XDN8</accession>
<sequence length="159" mass="18528">MQKKQIGLKIPTLPKRSRHWKWKRTRQKGQILDRTELEVQLENVDHVGVEEVPSESIEAEVGVVREEEIHEAVEVICPRSFDAKAPVGPVAIMNEFQEIMNPAAVIANEFANDYVEKEKFLKAKEQLLKIEERLLKAEEHLLKVEERESKLKRELIDLR</sequence>